<dbReference type="InterPro" id="IPR014757">
    <property type="entry name" value="Tscrpt_reg_IclR_C"/>
</dbReference>
<evidence type="ECO:0000313" key="6">
    <source>
        <dbReference type="EMBL" id="QRF50260.1"/>
    </source>
</evidence>
<dbReference type="Proteomes" id="UP000596351">
    <property type="component" value="Chromosome"/>
</dbReference>
<dbReference type="InterPro" id="IPR005471">
    <property type="entry name" value="Tscrpt_reg_IclR_N"/>
</dbReference>
<dbReference type="EMBL" id="CP032405">
    <property type="protein sequence ID" value="QRF50260.1"/>
    <property type="molecule type" value="Genomic_DNA"/>
</dbReference>
<accession>A0ABX7ERR0</accession>
<dbReference type="RefSeq" id="WP_203017698.1">
    <property type="nucleotide sequence ID" value="NZ_CP032405.1"/>
</dbReference>
<dbReference type="SMART" id="SM00346">
    <property type="entry name" value="HTH_ICLR"/>
    <property type="match status" value="1"/>
</dbReference>
<proteinExistence type="predicted"/>
<dbReference type="SUPFAM" id="SSF55781">
    <property type="entry name" value="GAF domain-like"/>
    <property type="match status" value="1"/>
</dbReference>
<reference evidence="6 7" key="1">
    <citation type="submission" date="2018-09" db="EMBL/GenBank/DDBJ databases">
        <title>Rhizobium sp. MAE2-X.</title>
        <authorList>
            <person name="Lee Y."/>
            <person name="Jeon C.O."/>
        </authorList>
    </citation>
    <scope>NUCLEOTIDE SEQUENCE [LARGE SCALE GENOMIC DNA]</scope>
    <source>
        <strain evidence="6 7">MAE2-X</strain>
    </source>
</reference>
<dbReference type="PANTHER" id="PTHR30136:SF7">
    <property type="entry name" value="HTH-TYPE TRANSCRIPTIONAL REGULATOR KDGR-RELATED"/>
    <property type="match status" value="1"/>
</dbReference>
<organism evidence="6 7">
    <name type="scientific">Rhizobium rosettiformans</name>
    <dbReference type="NCBI Taxonomy" id="1368430"/>
    <lineage>
        <taxon>Bacteria</taxon>
        <taxon>Pseudomonadati</taxon>
        <taxon>Pseudomonadota</taxon>
        <taxon>Alphaproteobacteria</taxon>
        <taxon>Hyphomicrobiales</taxon>
        <taxon>Rhizobiaceae</taxon>
        <taxon>Rhizobium/Agrobacterium group</taxon>
        <taxon>Rhizobium</taxon>
    </lineage>
</organism>
<dbReference type="InterPro" id="IPR029016">
    <property type="entry name" value="GAF-like_dom_sf"/>
</dbReference>
<dbReference type="PROSITE" id="PS51077">
    <property type="entry name" value="HTH_ICLR"/>
    <property type="match status" value="1"/>
</dbReference>
<dbReference type="InterPro" id="IPR036390">
    <property type="entry name" value="WH_DNA-bd_sf"/>
</dbReference>
<evidence type="ECO:0000256" key="1">
    <source>
        <dbReference type="ARBA" id="ARBA00023015"/>
    </source>
</evidence>
<dbReference type="SUPFAM" id="SSF46785">
    <property type="entry name" value="Winged helix' DNA-binding domain"/>
    <property type="match status" value="1"/>
</dbReference>
<evidence type="ECO:0000259" key="4">
    <source>
        <dbReference type="PROSITE" id="PS51077"/>
    </source>
</evidence>
<dbReference type="InterPro" id="IPR050707">
    <property type="entry name" value="HTH_MetabolicPath_Reg"/>
</dbReference>
<feature type="domain" description="HTH iclR-type" evidence="4">
    <location>
        <begin position="11"/>
        <end position="72"/>
    </location>
</feature>
<dbReference type="PANTHER" id="PTHR30136">
    <property type="entry name" value="HELIX-TURN-HELIX TRANSCRIPTIONAL REGULATOR, ICLR FAMILY"/>
    <property type="match status" value="1"/>
</dbReference>
<name>A0ABX7ERR0_9HYPH</name>
<dbReference type="Pfam" id="PF09339">
    <property type="entry name" value="HTH_IclR"/>
    <property type="match status" value="1"/>
</dbReference>
<keyword evidence="3" id="KW-0804">Transcription</keyword>
<dbReference type="InterPro" id="IPR036388">
    <property type="entry name" value="WH-like_DNA-bd_sf"/>
</dbReference>
<sequence length="268" mass="29121">MNDLDQDRYRAPALDKGLDIIELLAGVDGGLSQAEIAKKLDRSPNEFYRMLDRLVKRGYVARLDGDRYVLTLKLFGLAHLHAPTRRLASLAMPLMRELAEVTRQENHIVVYDRGHPVVIAQLEAPGYWGISMRVGSRMGLFDTGSGHVLLAYRSPDVRAMMVAEHVASGGPEGRLTEAFARHLDEIRARGYEMMPSAQTAGVTNLSAPILSADGEALGALTVPYIGIINQPDAPDIPRTLEALRETARRISELAGAGLGGETGDTPSV</sequence>
<protein>
    <submittedName>
        <fullName evidence="6">IclR family transcriptional regulator</fullName>
    </submittedName>
</protein>
<keyword evidence="2" id="KW-0238">DNA-binding</keyword>
<dbReference type="Gene3D" id="1.10.10.10">
    <property type="entry name" value="Winged helix-like DNA-binding domain superfamily/Winged helix DNA-binding domain"/>
    <property type="match status" value="1"/>
</dbReference>
<evidence type="ECO:0000256" key="3">
    <source>
        <dbReference type="ARBA" id="ARBA00023163"/>
    </source>
</evidence>
<evidence type="ECO:0000259" key="5">
    <source>
        <dbReference type="PROSITE" id="PS51078"/>
    </source>
</evidence>
<dbReference type="Pfam" id="PF01614">
    <property type="entry name" value="IclR_C"/>
    <property type="match status" value="1"/>
</dbReference>
<keyword evidence="1" id="KW-0805">Transcription regulation</keyword>
<feature type="domain" description="IclR-ED" evidence="5">
    <location>
        <begin position="73"/>
        <end position="256"/>
    </location>
</feature>
<keyword evidence="7" id="KW-1185">Reference proteome</keyword>
<evidence type="ECO:0000313" key="7">
    <source>
        <dbReference type="Proteomes" id="UP000596351"/>
    </source>
</evidence>
<dbReference type="Gene3D" id="3.30.450.40">
    <property type="match status" value="1"/>
</dbReference>
<dbReference type="PROSITE" id="PS51078">
    <property type="entry name" value="ICLR_ED"/>
    <property type="match status" value="1"/>
</dbReference>
<evidence type="ECO:0000256" key="2">
    <source>
        <dbReference type="ARBA" id="ARBA00023125"/>
    </source>
</evidence>
<gene>
    <name evidence="6" type="ORF">D4A92_01765</name>
</gene>